<dbReference type="GO" id="GO:2001295">
    <property type="term" value="P:malonyl-CoA biosynthetic process"/>
    <property type="evidence" value="ECO:0007669"/>
    <property type="project" value="TreeGrafter"/>
</dbReference>
<feature type="domain" description="CoA carboxyltransferase C-terminal" evidence="4">
    <location>
        <begin position="233"/>
        <end position="472"/>
    </location>
</feature>
<dbReference type="STRING" id="1344003.SAMN05445060_0600"/>
<proteinExistence type="inferred from homology"/>
<evidence type="ECO:0000313" key="5">
    <source>
        <dbReference type="EMBL" id="SIR74606.1"/>
    </source>
</evidence>
<dbReference type="InterPro" id="IPR034733">
    <property type="entry name" value="AcCoA_carboxyl_beta"/>
</dbReference>
<name>A0A1N7DFJ8_9NOCA</name>
<dbReference type="InterPro" id="IPR000438">
    <property type="entry name" value="Acetyl_CoA_COase_Trfase_b_su"/>
</dbReference>
<protein>
    <submittedName>
        <fullName evidence="5">Acetyl-CoA carboxylase carboxyl transferase subunit beta</fullName>
    </submittedName>
</protein>
<dbReference type="PANTHER" id="PTHR42995">
    <property type="entry name" value="ACETYL-COENZYME A CARBOXYLASE CARBOXYL TRANSFERASE SUBUNIT BETA, CHLOROPLASTIC"/>
    <property type="match status" value="1"/>
</dbReference>
<keyword evidence="6" id="KW-1185">Reference proteome</keyword>
<evidence type="ECO:0000259" key="4">
    <source>
        <dbReference type="PROSITE" id="PS50989"/>
    </source>
</evidence>
<evidence type="ECO:0000256" key="2">
    <source>
        <dbReference type="ARBA" id="ARBA00022679"/>
    </source>
</evidence>
<dbReference type="SUPFAM" id="SSF52096">
    <property type="entry name" value="ClpP/crotonase"/>
    <property type="match status" value="2"/>
</dbReference>
<keyword evidence="2 5" id="KW-0808">Transferase</keyword>
<dbReference type="OrthoDB" id="9772975at2"/>
<dbReference type="AlphaFoldDB" id="A0A1N7DFJ8"/>
<dbReference type="PANTHER" id="PTHR42995:SF5">
    <property type="entry name" value="ACETYL-COENZYME A CARBOXYLASE CARBOXYL TRANSFERASE SUBUNIT BETA, CHLOROPLASTIC"/>
    <property type="match status" value="1"/>
</dbReference>
<dbReference type="InterPro" id="IPR011763">
    <property type="entry name" value="COA_CT_C"/>
</dbReference>
<gene>
    <name evidence="5" type="ORF">SAMN05445060_0600</name>
</gene>
<evidence type="ECO:0000313" key="6">
    <source>
        <dbReference type="Proteomes" id="UP000186218"/>
    </source>
</evidence>
<dbReference type="GO" id="GO:0016740">
    <property type="term" value="F:transferase activity"/>
    <property type="evidence" value="ECO:0007669"/>
    <property type="project" value="UniProtKB-KW"/>
</dbReference>
<organism evidence="5 6">
    <name type="scientific">Williamsia sterculiae</name>
    <dbReference type="NCBI Taxonomy" id="1344003"/>
    <lineage>
        <taxon>Bacteria</taxon>
        <taxon>Bacillati</taxon>
        <taxon>Actinomycetota</taxon>
        <taxon>Actinomycetes</taxon>
        <taxon>Mycobacteriales</taxon>
        <taxon>Nocardiaceae</taxon>
        <taxon>Williamsia</taxon>
    </lineage>
</organism>
<dbReference type="EMBL" id="FTNT01000002">
    <property type="protein sequence ID" value="SIR74606.1"/>
    <property type="molecule type" value="Genomic_DNA"/>
</dbReference>
<comment type="similarity">
    <text evidence="1">Belongs to the AccD/PCCB family.</text>
</comment>
<feature type="domain" description="CoA carboxyltransferase N-terminal" evidence="3">
    <location>
        <begin position="1"/>
        <end position="238"/>
    </location>
</feature>
<sequence>MVGHPDACELIDLVVDQGSWESWDSGVDYGSDPDGDYAAALQRARERAGVDESVITGRGVVDGTPVALLVSEFGFLAGSIGVASGRRVVAAVRRATAEGLALLAFPASGGTRMQEGTRAFLQMADIAAAVTAHKAAHLPYLVYLRHPTTGGVFASWGSLGQLTLAEPDALIGFLGPRVYEGLYGRPFPGGVQCAQNLRDHGWVDLVVAPADLRTDLRRILHCLRPPDPPTVALPSEPVESAELDAWVSVQATRADDRPGVRDLLAELDDVVMLDGAGERDYRGAVVLALARCGGRAVVVVGQDRATQRRGSALGPDGLRMARRGMRLAAELDVAVVTVIDTPGADLSAEAENGGLAAEIANCLATMMSSPVPTVSVLLGEGTGGAALALLPADRVIAAEHSWLAPLPPEGASVIVHRDTTHAADMARDQGIGVVDLHRTGVVDQVIGEEAAGDDPSVFCRRVGDAVGVALAQVADIPVATLAVRRAARMDGVGRGET</sequence>
<evidence type="ECO:0000259" key="3">
    <source>
        <dbReference type="PROSITE" id="PS50980"/>
    </source>
</evidence>
<evidence type="ECO:0000256" key="1">
    <source>
        <dbReference type="ARBA" id="ARBA00006102"/>
    </source>
</evidence>
<dbReference type="PROSITE" id="PS50989">
    <property type="entry name" value="COA_CT_CTER"/>
    <property type="match status" value="1"/>
</dbReference>
<dbReference type="Pfam" id="PF01039">
    <property type="entry name" value="Carboxyl_trans"/>
    <property type="match status" value="1"/>
</dbReference>
<dbReference type="InterPro" id="IPR029045">
    <property type="entry name" value="ClpP/crotonase-like_dom_sf"/>
</dbReference>
<dbReference type="GO" id="GO:0003989">
    <property type="term" value="F:acetyl-CoA carboxylase activity"/>
    <property type="evidence" value="ECO:0007669"/>
    <property type="project" value="InterPro"/>
</dbReference>
<dbReference type="PROSITE" id="PS50980">
    <property type="entry name" value="COA_CT_NTER"/>
    <property type="match status" value="1"/>
</dbReference>
<reference evidence="5 6" key="1">
    <citation type="submission" date="2017-01" db="EMBL/GenBank/DDBJ databases">
        <authorList>
            <person name="Mah S.A."/>
            <person name="Swanson W.J."/>
            <person name="Moy G.W."/>
            <person name="Vacquier V.D."/>
        </authorList>
    </citation>
    <scope>NUCLEOTIDE SEQUENCE [LARGE SCALE GENOMIC DNA]</scope>
    <source>
        <strain evidence="5 6">CPCC 203464</strain>
    </source>
</reference>
<dbReference type="RefSeq" id="WP_076476511.1">
    <property type="nucleotide sequence ID" value="NZ_FTNT01000002.1"/>
</dbReference>
<dbReference type="PRINTS" id="PR01070">
    <property type="entry name" value="ACCCTRFRASEB"/>
</dbReference>
<dbReference type="GO" id="GO:0009317">
    <property type="term" value="C:acetyl-CoA carboxylase complex"/>
    <property type="evidence" value="ECO:0007669"/>
    <property type="project" value="InterPro"/>
</dbReference>
<dbReference type="GO" id="GO:0006633">
    <property type="term" value="P:fatty acid biosynthetic process"/>
    <property type="evidence" value="ECO:0007669"/>
    <property type="project" value="InterPro"/>
</dbReference>
<dbReference type="Gene3D" id="3.90.226.10">
    <property type="entry name" value="2-enoyl-CoA Hydratase, Chain A, domain 1"/>
    <property type="match status" value="2"/>
</dbReference>
<dbReference type="InterPro" id="IPR011762">
    <property type="entry name" value="COA_CT_N"/>
</dbReference>
<accession>A0A1N7DFJ8</accession>
<dbReference type="Proteomes" id="UP000186218">
    <property type="component" value="Unassembled WGS sequence"/>
</dbReference>